<dbReference type="RefSeq" id="WP_111590580.1">
    <property type="nucleotide sequence ID" value="NZ_QLMA01000001.1"/>
</dbReference>
<evidence type="ECO:0000313" key="9">
    <source>
        <dbReference type="Proteomes" id="UP000249819"/>
    </source>
</evidence>
<feature type="domain" description="Glycosyl hydrolase family 30 beta sandwich" evidence="7">
    <location>
        <begin position="408"/>
        <end position="467"/>
    </location>
</feature>
<name>A0A327WBM1_9BACT</name>
<feature type="signal peptide" evidence="5">
    <location>
        <begin position="1"/>
        <end position="22"/>
    </location>
</feature>
<dbReference type="SUPFAM" id="SSF51445">
    <property type="entry name" value="(Trans)glycosidases"/>
    <property type="match status" value="1"/>
</dbReference>
<evidence type="ECO:0000259" key="6">
    <source>
        <dbReference type="Pfam" id="PF02055"/>
    </source>
</evidence>
<comment type="similarity">
    <text evidence="1 4">Belongs to the glycosyl hydrolase 30 family.</text>
</comment>
<keyword evidence="9" id="KW-1185">Reference proteome</keyword>
<dbReference type="GO" id="GO:0004348">
    <property type="term" value="F:glucosylceramidase activity"/>
    <property type="evidence" value="ECO:0007669"/>
    <property type="project" value="InterPro"/>
</dbReference>
<dbReference type="PRINTS" id="PR00843">
    <property type="entry name" value="GLHYDRLASE30"/>
</dbReference>
<dbReference type="EMBL" id="QLMA01000001">
    <property type="protein sequence ID" value="RAJ87915.1"/>
    <property type="molecule type" value="Genomic_DNA"/>
</dbReference>
<gene>
    <name evidence="8" type="ORF">CLV59_101680</name>
</gene>
<protein>
    <submittedName>
        <fullName evidence="8">Glucosylceramidase</fullName>
    </submittedName>
</protein>
<keyword evidence="4" id="KW-0326">Glycosidase</keyword>
<organism evidence="8 9">
    <name type="scientific">Chitinophaga dinghuensis</name>
    <dbReference type="NCBI Taxonomy" id="1539050"/>
    <lineage>
        <taxon>Bacteria</taxon>
        <taxon>Pseudomonadati</taxon>
        <taxon>Bacteroidota</taxon>
        <taxon>Chitinophagia</taxon>
        <taxon>Chitinophagales</taxon>
        <taxon>Chitinophagaceae</taxon>
        <taxon>Chitinophaga</taxon>
    </lineage>
</organism>
<dbReference type="InterPro" id="IPR001139">
    <property type="entry name" value="Glyco_hydro_30"/>
</dbReference>
<dbReference type="OrthoDB" id="9806701at2"/>
<dbReference type="GO" id="GO:0016020">
    <property type="term" value="C:membrane"/>
    <property type="evidence" value="ECO:0007669"/>
    <property type="project" value="GOC"/>
</dbReference>
<keyword evidence="3 4" id="KW-0378">Hydrolase</keyword>
<dbReference type="Gene3D" id="2.60.40.1180">
    <property type="entry name" value="Golgi alpha-mannosidase II"/>
    <property type="match status" value="1"/>
</dbReference>
<feature type="chain" id="PRO_5016282035" evidence="5">
    <location>
        <begin position="23"/>
        <end position="469"/>
    </location>
</feature>
<dbReference type="Proteomes" id="UP000249819">
    <property type="component" value="Unassembled WGS sequence"/>
</dbReference>
<dbReference type="InterPro" id="IPR017853">
    <property type="entry name" value="GH"/>
</dbReference>
<evidence type="ECO:0000259" key="7">
    <source>
        <dbReference type="Pfam" id="PF17189"/>
    </source>
</evidence>
<dbReference type="PANTHER" id="PTHR11069:SF23">
    <property type="entry name" value="LYSOSOMAL ACID GLUCOSYLCERAMIDASE"/>
    <property type="match status" value="1"/>
</dbReference>
<dbReference type="GO" id="GO:0006680">
    <property type="term" value="P:glucosylceramide catabolic process"/>
    <property type="evidence" value="ECO:0007669"/>
    <property type="project" value="TreeGrafter"/>
</dbReference>
<comment type="caution">
    <text evidence="8">The sequence shown here is derived from an EMBL/GenBank/DDBJ whole genome shotgun (WGS) entry which is preliminary data.</text>
</comment>
<dbReference type="PANTHER" id="PTHR11069">
    <property type="entry name" value="GLUCOSYLCERAMIDASE"/>
    <property type="match status" value="1"/>
</dbReference>
<dbReference type="AlphaFoldDB" id="A0A327WBM1"/>
<proteinExistence type="inferred from homology"/>
<evidence type="ECO:0000313" key="8">
    <source>
        <dbReference type="EMBL" id="RAJ87915.1"/>
    </source>
</evidence>
<dbReference type="InterPro" id="IPR033453">
    <property type="entry name" value="Glyco_hydro_30_TIM-barrel"/>
</dbReference>
<sequence>MRTNKYILIYFLSLLLVGNVSAQKNKKGDAPAMEAWITNPDRSALLQHQSQASPFGTTDNGTPVINVNAKERFQSIDGFGFTLTGGSATHIHQMPAAAQDALLKELFLTKDNGIGISYLRLSIGASDLSAEVFTYDDVAGDTSLQHFSIAQEQVDLIPVMQRILQLNPRIKILGSPWTAPAWMKTNNSFIGGSLKPEFYRAYAQYFVKYIRAMKAVGIPIDAITIQNEPLHGGNNPSMVMQASEQAEFIKTALGPAFKAAGLKTKIILYDHNCDKPEYPMSILADKAAYPYIDGSAFHLYGGTIDAMSKVHEAYPNKHLYFTEQWSDGKGNFGRELTGNTTRLTVGATRNWSRNVLQWNLTSNPALTPHTDKGGCGQCLGGVTIDGSNVTRNSSYYVIGHAAKFVAPGSVRVASSVISNLDNVAFITPAGKKVLIVVNNHPQAQEFQVNDNGKLAVARLESHAVGTYVW</sequence>
<dbReference type="Pfam" id="PF17189">
    <property type="entry name" value="Glyco_hydro_30C"/>
    <property type="match status" value="1"/>
</dbReference>
<evidence type="ECO:0000256" key="2">
    <source>
        <dbReference type="ARBA" id="ARBA00022729"/>
    </source>
</evidence>
<dbReference type="Pfam" id="PF02055">
    <property type="entry name" value="Glyco_hydro_30"/>
    <property type="match status" value="1"/>
</dbReference>
<reference evidence="8 9" key="1">
    <citation type="submission" date="2018-06" db="EMBL/GenBank/DDBJ databases">
        <title>Genomic Encyclopedia of Archaeal and Bacterial Type Strains, Phase II (KMG-II): from individual species to whole genera.</title>
        <authorList>
            <person name="Goeker M."/>
        </authorList>
    </citation>
    <scope>NUCLEOTIDE SEQUENCE [LARGE SCALE GENOMIC DNA]</scope>
    <source>
        <strain evidence="8 9">DSM 29821</strain>
    </source>
</reference>
<evidence type="ECO:0000256" key="4">
    <source>
        <dbReference type="RuleBase" id="RU361188"/>
    </source>
</evidence>
<evidence type="ECO:0000256" key="5">
    <source>
        <dbReference type="SAM" id="SignalP"/>
    </source>
</evidence>
<accession>A0A327WBM1</accession>
<dbReference type="InterPro" id="IPR033452">
    <property type="entry name" value="GH30_C"/>
</dbReference>
<evidence type="ECO:0000256" key="1">
    <source>
        <dbReference type="ARBA" id="ARBA00005382"/>
    </source>
</evidence>
<dbReference type="Gene3D" id="3.20.20.80">
    <property type="entry name" value="Glycosidases"/>
    <property type="match status" value="1"/>
</dbReference>
<dbReference type="InterPro" id="IPR013780">
    <property type="entry name" value="Glyco_hydro_b"/>
</dbReference>
<keyword evidence="2 5" id="KW-0732">Signal</keyword>
<evidence type="ECO:0000256" key="3">
    <source>
        <dbReference type="ARBA" id="ARBA00022801"/>
    </source>
</evidence>
<feature type="domain" description="Glycosyl hydrolase family 30 TIM-barrel" evidence="6">
    <location>
        <begin position="76"/>
        <end position="330"/>
    </location>
</feature>